<keyword evidence="5" id="KW-0812">Transmembrane</keyword>
<organism evidence="7 8">
    <name type="scientific">Pomacea canaliculata</name>
    <name type="common">Golden apple snail</name>
    <dbReference type="NCBI Taxonomy" id="400727"/>
    <lineage>
        <taxon>Eukaryota</taxon>
        <taxon>Metazoa</taxon>
        <taxon>Spiralia</taxon>
        <taxon>Lophotrochozoa</taxon>
        <taxon>Mollusca</taxon>
        <taxon>Gastropoda</taxon>
        <taxon>Caenogastropoda</taxon>
        <taxon>Architaenioglossa</taxon>
        <taxon>Ampullarioidea</taxon>
        <taxon>Ampullariidae</taxon>
        <taxon>Pomacea</taxon>
    </lineage>
</organism>
<dbReference type="SUPFAM" id="SSF53649">
    <property type="entry name" value="Alkaline phosphatase-like"/>
    <property type="match status" value="1"/>
</dbReference>
<dbReference type="InterPro" id="IPR009003">
    <property type="entry name" value="Peptidase_S1_PA"/>
</dbReference>
<dbReference type="Gene3D" id="2.40.10.10">
    <property type="entry name" value="Trypsin-like serine proteases"/>
    <property type="match status" value="3"/>
</dbReference>
<name>A0A2T7PJQ0_POMCA</name>
<dbReference type="InterPro" id="IPR047115">
    <property type="entry name" value="ARSB"/>
</dbReference>
<dbReference type="PANTHER" id="PTHR10342:SF273">
    <property type="entry name" value="RE14504P"/>
    <property type="match status" value="1"/>
</dbReference>
<dbReference type="GO" id="GO:0046872">
    <property type="term" value="F:metal ion binding"/>
    <property type="evidence" value="ECO:0007669"/>
    <property type="project" value="UniProtKB-KW"/>
</dbReference>
<dbReference type="Gene3D" id="3.30.1120.10">
    <property type="match status" value="1"/>
</dbReference>
<dbReference type="Gene3D" id="3.40.720.10">
    <property type="entry name" value="Alkaline Phosphatase, subunit A"/>
    <property type="match status" value="2"/>
</dbReference>
<evidence type="ECO:0000256" key="2">
    <source>
        <dbReference type="ARBA" id="ARBA00022837"/>
    </source>
</evidence>
<dbReference type="GO" id="GO:0004252">
    <property type="term" value="F:serine-type endopeptidase activity"/>
    <property type="evidence" value="ECO:0007669"/>
    <property type="project" value="InterPro"/>
</dbReference>
<sequence length="900" mass="99147">MVVVVVVVMVMVVVVVVVVVVVMVVVVELNSLAVISPVSRPQLLAATSIMLVLFLLSSLLGAAVSTEDIDNYVVNGVVAPQAVYKWQLSLRQSDSHICGAVVYNEKWAVTAAHCVSPSNSPSVLTPSVTPGSVYSVKCGLFDRNNVTGSQRVGIRRFMRHPSYNPSGAQGYPNDIALLEFDTPLTFNENCNKATFSSGSYDYADVDAIITGWGRLYGGGPLAVKKKLGYVKVISHTECAATWGTGVNANYHICILDRPEYRYMACNGDSGGPLQVNGVVVGVASWVASGCLVQLPRRLHQVQHLQVLGRLDHQRQLLNKCADTFMMMDYMLLDECRQRCVRAQHTHYMYLTTNDAEIDNYIVNGYVVNPTNSFPWQLSLQRDGSHICGAVVYNNNFALTAAHCLQSQRKRIPQRHRGAALVHPLTFNSYCQAPNLPSASNDYADQSAVITGWGRLYGGGTLPSRLKRGDVEVLSNTKCRTYWGTTISATYHICVKDLGDRIYGGCNGDSGGPASVGNTVVGLASFVASGCLTNLDFPNLSVPIGWTGWSDVNWEDPDIHTPNLQQLAHNGIILNNSYVQYLCSPNAGDGCHCFYNVAEAPGWLCLVWKGLARKADDRNIVAPENVDKKLANAVPRDTFHKYHSVIHARQRSFLPHNVTTLPQALKNNGYATHAIGKSPTDRVYLDKNGLDFRFNEELNLKDTGVYSTNGGDPMYGGSNWPLRGAKHTLWEGGTRGKGFVFSKNLFKKTGTVYNGLMHIVDWFPTLMTLVKGETPPGMDGVSQWESIVNNEASRRKEFVYNIDEISQHAAIRVGDWKLIQGSPGNYTGWYPPPSVGSAVHEANYTESGPNTFRLYNLKDDPYEQKDLVTKKPDVLEMMKTRLEEWRKNLVPANYPANDPTC</sequence>
<dbReference type="SMART" id="SM00020">
    <property type="entry name" value="Tryp_SPc"/>
    <property type="match status" value="2"/>
</dbReference>
<dbReference type="FunFam" id="2.40.10.10:FF:000068">
    <property type="entry name" value="transmembrane protease serine 2"/>
    <property type="match status" value="1"/>
</dbReference>
<keyword evidence="3" id="KW-1015">Disulfide bond</keyword>
<keyword evidence="5" id="KW-1133">Transmembrane helix</keyword>
<proteinExistence type="predicted"/>
<evidence type="ECO:0000313" key="8">
    <source>
        <dbReference type="Proteomes" id="UP000245119"/>
    </source>
</evidence>
<dbReference type="InterPro" id="IPR043504">
    <property type="entry name" value="Peptidase_S1_PA_chymotrypsin"/>
</dbReference>
<feature type="transmembrane region" description="Helical" evidence="5">
    <location>
        <begin position="43"/>
        <end position="64"/>
    </location>
</feature>
<keyword evidence="1" id="KW-0479">Metal-binding</keyword>
<dbReference type="Pfam" id="PF00089">
    <property type="entry name" value="Trypsin"/>
    <property type="match status" value="3"/>
</dbReference>
<keyword evidence="4" id="KW-0325">Glycoprotein</keyword>
<evidence type="ECO:0000256" key="3">
    <source>
        <dbReference type="ARBA" id="ARBA00023157"/>
    </source>
</evidence>
<gene>
    <name evidence="7" type="ORF">C0Q70_04901</name>
</gene>
<dbReference type="InterPro" id="IPR001314">
    <property type="entry name" value="Peptidase_S1A"/>
</dbReference>
<dbReference type="SUPFAM" id="SSF50494">
    <property type="entry name" value="Trypsin-like serine proteases"/>
    <property type="match status" value="2"/>
</dbReference>
<dbReference type="PANTHER" id="PTHR10342">
    <property type="entry name" value="ARYLSULFATASE"/>
    <property type="match status" value="1"/>
</dbReference>
<dbReference type="InterPro" id="IPR017850">
    <property type="entry name" value="Alkaline_phosphatase_core_sf"/>
</dbReference>
<keyword evidence="8" id="KW-1185">Reference proteome</keyword>
<reference evidence="7 8" key="1">
    <citation type="submission" date="2018-04" db="EMBL/GenBank/DDBJ databases">
        <title>The genome of golden apple snail Pomacea canaliculata provides insight into stress tolerance and invasive adaptation.</title>
        <authorList>
            <person name="Liu C."/>
            <person name="Liu B."/>
            <person name="Ren Y."/>
            <person name="Zhang Y."/>
            <person name="Wang H."/>
            <person name="Li S."/>
            <person name="Jiang F."/>
            <person name="Yin L."/>
            <person name="Zhang G."/>
            <person name="Qian W."/>
            <person name="Fan W."/>
        </authorList>
    </citation>
    <scope>NUCLEOTIDE SEQUENCE [LARGE SCALE GENOMIC DNA]</scope>
    <source>
        <strain evidence="7">SZHN2017</strain>
        <tissue evidence="7">Muscle</tissue>
    </source>
</reference>
<protein>
    <recommendedName>
        <fullName evidence="6">Peptidase S1 domain-containing protein</fullName>
    </recommendedName>
</protein>
<feature type="transmembrane region" description="Helical" evidence="5">
    <location>
        <begin position="6"/>
        <end position="31"/>
    </location>
</feature>
<dbReference type="GO" id="GO:0006508">
    <property type="term" value="P:proteolysis"/>
    <property type="evidence" value="ECO:0007669"/>
    <property type="project" value="InterPro"/>
</dbReference>
<evidence type="ECO:0000259" key="6">
    <source>
        <dbReference type="PROSITE" id="PS50240"/>
    </source>
</evidence>
<dbReference type="PROSITE" id="PS50240">
    <property type="entry name" value="TRYPSIN_DOM"/>
    <property type="match status" value="2"/>
</dbReference>
<feature type="domain" description="Peptidase S1" evidence="6">
    <location>
        <begin position="73"/>
        <end position="290"/>
    </location>
</feature>
<dbReference type="PROSITE" id="PS00134">
    <property type="entry name" value="TRYPSIN_HIS"/>
    <property type="match status" value="2"/>
</dbReference>
<dbReference type="AlphaFoldDB" id="A0A2T7PJQ0"/>
<keyword evidence="2" id="KW-0106">Calcium</keyword>
<dbReference type="GO" id="GO:0008484">
    <property type="term" value="F:sulfuric ester hydrolase activity"/>
    <property type="evidence" value="ECO:0007669"/>
    <property type="project" value="InterPro"/>
</dbReference>
<dbReference type="CDD" id="cd00190">
    <property type="entry name" value="Tryp_SPc"/>
    <property type="match status" value="2"/>
</dbReference>
<dbReference type="Proteomes" id="UP000245119">
    <property type="component" value="Linkage Group LG3"/>
</dbReference>
<dbReference type="InterPro" id="IPR018114">
    <property type="entry name" value="TRYPSIN_HIS"/>
</dbReference>
<keyword evidence="5" id="KW-0472">Membrane</keyword>
<dbReference type="EMBL" id="PZQS01000003">
    <property type="protein sequence ID" value="PVD33643.1"/>
    <property type="molecule type" value="Genomic_DNA"/>
</dbReference>
<dbReference type="PRINTS" id="PR00722">
    <property type="entry name" value="CHYMOTRYPSIN"/>
</dbReference>
<comment type="caution">
    <text evidence="7">The sequence shown here is derived from an EMBL/GenBank/DDBJ whole genome shotgun (WGS) entry which is preliminary data.</text>
</comment>
<evidence type="ECO:0000256" key="1">
    <source>
        <dbReference type="ARBA" id="ARBA00022723"/>
    </source>
</evidence>
<evidence type="ECO:0000256" key="5">
    <source>
        <dbReference type="SAM" id="Phobius"/>
    </source>
</evidence>
<evidence type="ECO:0000313" key="7">
    <source>
        <dbReference type="EMBL" id="PVD33643.1"/>
    </source>
</evidence>
<evidence type="ECO:0000256" key="4">
    <source>
        <dbReference type="ARBA" id="ARBA00023180"/>
    </source>
</evidence>
<feature type="domain" description="Peptidase S1" evidence="6">
    <location>
        <begin position="361"/>
        <end position="559"/>
    </location>
</feature>
<dbReference type="InterPro" id="IPR001254">
    <property type="entry name" value="Trypsin_dom"/>
</dbReference>
<accession>A0A2T7PJQ0</accession>
<dbReference type="OrthoDB" id="6148502at2759"/>